<dbReference type="HOGENOM" id="CLU_2822614_0_0_12"/>
<keyword evidence="3" id="KW-1185">Reference proteome</keyword>
<accession>D8ICN2</accession>
<sequence length="72" mass="8246">MQGFAPHPSSFIGIKEPKELHFINSTLGIAKIYMLSYILYIFKTYKAKKLALFATFCGGKKNNKKIDKLKNF</sequence>
<reference evidence="2 3" key="1">
    <citation type="journal article" date="2010" name="PLoS ONE">
        <title>The complete genome sequence of the pathogenic intestinal spirochete Brachyspira pilosicoli and comparison with other Brachyspira genomes.</title>
        <authorList>
            <person name="Wanchanthuek P."/>
            <person name="Bellgard M.I."/>
            <person name="La T."/>
            <person name="Ryan K."/>
            <person name="Moolhuijzen P."/>
            <person name="Chapman B."/>
            <person name="Black M."/>
            <person name="Schibeci D."/>
            <person name="Hunter A."/>
            <person name="Barrero R."/>
            <person name="Phillips N.D."/>
            <person name="Hampson D.J."/>
        </authorList>
    </citation>
    <scope>NUCLEOTIDE SEQUENCE [LARGE SCALE GENOMIC DNA]</scope>
    <source>
        <strain evidence="3">ATCC BAA-1826 / 95/1000</strain>
    </source>
</reference>
<dbReference type="Proteomes" id="UP000000332">
    <property type="component" value="Chromosome"/>
</dbReference>
<keyword evidence="1" id="KW-0812">Transmembrane</keyword>
<evidence type="ECO:0000256" key="1">
    <source>
        <dbReference type="SAM" id="Phobius"/>
    </source>
</evidence>
<dbReference type="KEGG" id="bpo:BP951000_0907"/>
<keyword evidence="1" id="KW-1133">Transmembrane helix</keyword>
<dbReference type="STRING" id="759914.BP951000_0907"/>
<proteinExistence type="predicted"/>
<keyword evidence="1" id="KW-0472">Membrane</keyword>
<protein>
    <submittedName>
        <fullName evidence="2">Uncharacterized protein</fullName>
    </submittedName>
</protein>
<organism evidence="2 3">
    <name type="scientific">Brachyspira pilosicoli (strain ATCC BAA-1826 / 95/1000)</name>
    <dbReference type="NCBI Taxonomy" id="759914"/>
    <lineage>
        <taxon>Bacteria</taxon>
        <taxon>Pseudomonadati</taxon>
        <taxon>Spirochaetota</taxon>
        <taxon>Spirochaetia</taxon>
        <taxon>Brachyspirales</taxon>
        <taxon>Brachyspiraceae</taxon>
        <taxon>Brachyspira</taxon>
    </lineage>
</organism>
<evidence type="ECO:0000313" key="2">
    <source>
        <dbReference type="EMBL" id="ADK30905.1"/>
    </source>
</evidence>
<dbReference type="EMBL" id="CP002025">
    <property type="protein sequence ID" value="ADK30905.1"/>
    <property type="molecule type" value="Genomic_DNA"/>
</dbReference>
<name>D8ICN2_BRAP9</name>
<gene>
    <name evidence="2" type="ordered locus">BP951000_0907</name>
</gene>
<dbReference type="InParanoid" id="D8ICN2"/>
<evidence type="ECO:0000313" key="3">
    <source>
        <dbReference type="Proteomes" id="UP000000332"/>
    </source>
</evidence>
<dbReference type="AlphaFoldDB" id="D8ICN2"/>
<feature type="transmembrane region" description="Helical" evidence="1">
    <location>
        <begin position="20"/>
        <end position="42"/>
    </location>
</feature>